<sequence length="346" mass="36203">MRPDSEAALAACIRDTREPLSITGGATRLCPGEGLGMRLDVSGLSGIIRYEPEALTLVVRAGTPLETVRQTLAAEGQMLGFEPSGLPGSTIGGVIAANASGPRRVQAGAARDALIGVRFLDGNGDAVSNGGRVMKNVTGYDLVKLMAGSRGRLGVLTELSLKTAPAPPLRRTLCLPGLDATAAIPALTDALSGPFEVSGAAWLPGRGALIRLEGLDGSVAIRIAALRDRLAVHGDVTETGDDAWHLLCPNTDETDGDLWRIVCRPSEAPAIIAALPAPLSVDWGGALIHVQLERDQIPRLPRFWGHARRIGGSAAMILPALDPVTHRLQTGLRQKFDPRGIFSGGD</sequence>
<keyword evidence="5" id="KW-1185">Reference proteome</keyword>
<keyword evidence="2" id="KW-0274">FAD</keyword>
<name>A0ABT2K7V9_9RHOB</name>
<evidence type="ECO:0000256" key="1">
    <source>
        <dbReference type="ARBA" id="ARBA00022630"/>
    </source>
</evidence>
<dbReference type="InterPro" id="IPR006094">
    <property type="entry name" value="Oxid_FAD_bind_N"/>
</dbReference>
<dbReference type="InterPro" id="IPR016169">
    <property type="entry name" value="FAD-bd_PCMH_sub2"/>
</dbReference>
<organism evidence="4 5">
    <name type="scientific">Paracoccus maritimus</name>
    <dbReference type="NCBI Taxonomy" id="2933292"/>
    <lineage>
        <taxon>Bacteria</taxon>
        <taxon>Pseudomonadati</taxon>
        <taxon>Pseudomonadota</taxon>
        <taxon>Alphaproteobacteria</taxon>
        <taxon>Rhodobacterales</taxon>
        <taxon>Paracoccaceae</taxon>
        <taxon>Paracoccus</taxon>
    </lineage>
</organism>
<dbReference type="InterPro" id="IPR036318">
    <property type="entry name" value="FAD-bd_PCMH-like_sf"/>
</dbReference>
<proteinExistence type="predicted"/>
<comment type="caution">
    <text evidence="4">The sequence shown here is derived from an EMBL/GenBank/DDBJ whole genome shotgun (WGS) entry which is preliminary data.</text>
</comment>
<dbReference type="EMBL" id="JANAVZ010000003">
    <property type="protein sequence ID" value="MCT4332587.1"/>
    <property type="molecule type" value="Genomic_DNA"/>
</dbReference>
<dbReference type="InterPro" id="IPR016166">
    <property type="entry name" value="FAD-bd_PCMH"/>
</dbReference>
<dbReference type="RefSeq" id="WP_260276477.1">
    <property type="nucleotide sequence ID" value="NZ_JANAVZ010000003.1"/>
</dbReference>
<dbReference type="PROSITE" id="PS51387">
    <property type="entry name" value="FAD_PCMH"/>
    <property type="match status" value="1"/>
</dbReference>
<dbReference type="PANTHER" id="PTHR11748:SF103">
    <property type="entry name" value="GLYCOLATE OXIDASE SUBUNIT GLCE"/>
    <property type="match status" value="1"/>
</dbReference>
<protein>
    <submittedName>
        <fullName evidence="4">FAD-binding protein</fullName>
    </submittedName>
</protein>
<dbReference type="PANTHER" id="PTHR11748">
    <property type="entry name" value="D-LACTATE DEHYDROGENASE"/>
    <property type="match status" value="1"/>
</dbReference>
<evidence type="ECO:0000256" key="2">
    <source>
        <dbReference type="ARBA" id="ARBA00022827"/>
    </source>
</evidence>
<dbReference type="Pfam" id="PF01565">
    <property type="entry name" value="FAD_binding_4"/>
    <property type="match status" value="1"/>
</dbReference>
<reference evidence="4 5" key="1">
    <citation type="submission" date="2022-04" db="EMBL/GenBank/DDBJ databases">
        <title>Paracoccus sp. YLB-12 draft genome sequence.</title>
        <authorList>
            <person name="Yu L."/>
        </authorList>
    </citation>
    <scope>NUCLEOTIDE SEQUENCE [LARGE SCALE GENOMIC DNA]</scope>
    <source>
        <strain evidence="4 5">YLB-12</strain>
    </source>
</reference>
<dbReference type="InterPro" id="IPR016164">
    <property type="entry name" value="FAD-linked_Oxase-like_C"/>
</dbReference>
<dbReference type="SUPFAM" id="SSF56176">
    <property type="entry name" value="FAD-binding/transporter-associated domain-like"/>
    <property type="match status" value="1"/>
</dbReference>
<evidence type="ECO:0000259" key="3">
    <source>
        <dbReference type="PROSITE" id="PS51387"/>
    </source>
</evidence>
<accession>A0ABT2K7V9</accession>
<keyword evidence="1" id="KW-0285">Flavoprotein</keyword>
<gene>
    <name evidence="4" type="ORF">MU516_06855</name>
</gene>
<dbReference type="Gene3D" id="3.30.465.10">
    <property type="match status" value="1"/>
</dbReference>
<feature type="domain" description="FAD-binding PCMH-type" evidence="3">
    <location>
        <begin position="1"/>
        <end position="166"/>
    </location>
</feature>
<evidence type="ECO:0000313" key="5">
    <source>
        <dbReference type="Proteomes" id="UP001320702"/>
    </source>
</evidence>
<dbReference type="Proteomes" id="UP001320702">
    <property type="component" value="Unassembled WGS sequence"/>
</dbReference>
<evidence type="ECO:0000313" key="4">
    <source>
        <dbReference type="EMBL" id="MCT4332587.1"/>
    </source>
</evidence>
<dbReference type="SUPFAM" id="SSF55103">
    <property type="entry name" value="FAD-linked oxidases, C-terminal domain"/>
    <property type="match status" value="1"/>
</dbReference>